<accession>H6NME1</accession>
<feature type="domain" description="FAD/NAD(P)-binding" evidence="18">
    <location>
        <begin position="5"/>
        <end position="334"/>
    </location>
</feature>
<comment type="miscellaneous">
    <text evidence="15">The active site is a redox-active disulfide bond.</text>
</comment>
<dbReference type="GO" id="GO:0006103">
    <property type="term" value="P:2-oxoglutarate metabolic process"/>
    <property type="evidence" value="ECO:0007669"/>
    <property type="project" value="TreeGrafter"/>
</dbReference>
<feature type="region of interest" description="Disordered" evidence="16">
    <location>
        <begin position="439"/>
        <end position="489"/>
    </location>
</feature>
<evidence type="ECO:0000259" key="17">
    <source>
        <dbReference type="Pfam" id="PF02852"/>
    </source>
</evidence>
<feature type="binding site" evidence="13">
    <location>
        <position position="114"/>
    </location>
    <ligand>
        <name>FAD</name>
        <dbReference type="ChEBI" id="CHEBI:57692"/>
    </ligand>
</feature>
<feature type="domain" description="Pyridine nucleotide-disulphide oxidoreductase dimerisation" evidence="17">
    <location>
        <begin position="354"/>
        <end position="416"/>
    </location>
</feature>
<gene>
    <name evidence="19" type="ORF">PM3016_2937</name>
</gene>
<evidence type="ECO:0000256" key="13">
    <source>
        <dbReference type="PIRSR" id="PIRSR000350-3"/>
    </source>
</evidence>
<evidence type="ECO:0000256" key="14">
    <source>
        <dbReference type="PIRSR" id="PIRSR000350-4"/>
    </source>
</evidence>
<evidence type="ECO:0000256" key="16">
    <source>
        <dbReference type="SAM" id="MobiDB-lite"/>
    </source>
</evidence>
<dbReference type="Gene3D" id="3.50.50.60">
    <property type="entry name" value="FAD/NAD(P)-binding domain"/>
    <property type="match status" value="2"/>
</dbReference>
<dbReference type="HOGENOM" id="CLU_016755_0_3_9"/>
<evidence type="ECO:0000256" key="1">
    <source>
        <dbReference type="ARBA" id="ARBA00004496"/>
    </source>
</evidence>
<dbReference type="GO" id="GO:0005737">
    <property type="term" value="C:cytoplasm"/>
    <property type="evidence" value="ECO:0007669"/>
    <property type="project" value="UniProtKB-SubCell"/>
</dbReference>
<dbReference type="AlphaFoldDB" id="H6NME1"/>
<dbReference type="GO" id="GO:0004148">
    <property type="term" value="F:dihydrolipoyl dehydrogenase (NADH) activity"/>
    <property type="evidence" value="ECO:0007669"/>
    <property type="project" value="UniProtKB-EC"/>
</dbReference>
<dbReference type="Pfam" id="PF07992">
    <property type="entry name" value="Pyr_redox_2"/>
    <property type="match status" value="1"/>
</dbReference>
<dbReference type="PRINTS" id="PR00368">
    <property type="entry name" value="FADPNR"/>
</dbReference>
<dbReference type="GO" id="GO:0050660">
    <property type="term" value="F:flavin adenine dinucleotide binding"/>
    <property type="evidence" value="ECO:0007669"/>
    <property type="project" value="InterPro"/>
</dbReference>
<dbReference type="InterPro" id="IPR012999">
    <property type="entry name" value="Pyr_OxRdtase_I_AS"/>
</dbReference>
<evidence type="ECO:0000256" key="10">
    <source>
        <dbReference type="ARBA" id="ARBA00023157"/>
    </source>
</evidence>
<evidence type="ECO:0000256" key="12">
    <source>
        <dbReference type="ARBA" id="ARBA00049187"/>
    </source>
</evidence>
<dbReference type="NCBIfam" id="TIGR01350">
    <property type="entry name" value="lipoamide_DH"/>
    <property type="match status" value="1"/>
</dbReference>
<keyword evidence="13" id="KW-0547">Nucleotide-binding</keyword>
<evidence type="ECO:0000256" key="15">
    <source>
        <dbReference type="RuleBase" id="RU003692"/>
    </source>
</evidence>
<evidence type="ECO:0000256" key="11">
    <source>
        <dbReference type="ARBA" id="ARBA00023284"/>
    </source>
</evidence>
<dbReference type="InterPro" id="IPR016156">
    <property type="entry name" value="FAD/NAD-linked_Rdtase_dimer_sf"/>
</dbReference>
<dbReference type="EMBL" id="CP003235">
    <property type="protein sequence ID" value="AFC29807.1"/>
    <property type="molecule type" value="Genomic_DNA"/>
</dbReference>
<evidence type="ECO:0000256" key="8">
    <source>
        <dbReference type="ARBA" id="ARBA00023002"/>
    </source>
</evidence>
<evidence type="ECO:0000256" key="6">
    <source>
        <dbReference type="ARBA" id="ARBA00022630"/>
    </source>
</evidence>
<keyword evidence="5" id="KW-0963">Cytoplasm</keyword>
<keyword evidence="8 15" id="KW-0560">Oxidoreductase</keyword>
<comment type="cofactor">
    <cofactor evidence="13 15">
        <name>FAD</name>
        <dbReference type="ChEBI" id="CHEBI:57692"/>
    </cofactor>
    <text evidence="13 15">Binds 1 FAD per subunit.</text>
</comment>
<dbReference type="SUPFAM" id="SSF51905">
    <property type="entry name" value="FAD/NAD(P)-binding domain"/>
    <property type="match status" value="1"/>
</dbReference>
<keyword evidence="11 15" id="KW-0676">Redox-active center</keyword>
<feature type="binding site" evidence="13">
    <location>
        <position position="51"/>
    </location>
    <ligand>
        <name>FAD</name>
        <dbReference type="ChEBI" id="CHEBI:57692"/>
    </ligand>
</feature>
<keyword evidence="6 15" id="KW-0285">Flavoprotein</keyword>
<evidence type="ECO:0000256" key="5">
    <source>
        <dbReference type="ARBA" id="ARBA00022490"/>
    </source>
</evidence>
<feature type="binding site" evidence="13">
    <location>
        <position position="279"/>
    </location>
    <ligand>
        <name>NAD(+)</name>
        <dbReference type="ChEBI" id="CHEBI:57540"/>
    </ligand>
</feature>
<dbReference type="SUPFAM" id="SSF55424">
    <property type="entry name" value="FAD/NAD-linked reductases, dimerisation (C-terminal) domain"/>
    <property type="match status" value="1"/>
</dbReference>
<dbReference type="PROSITE" id="PS00076">
    <property type="entry name" value="PYRIDINE_REDOX_1"/>
    <property type="match status" value="1"/>
</dbReference>
<name>H6NME1_9BACL</name>
<comment type="subcellular location">
    <subcellularLocation>
        <location evidence="1">Cytoplasm</location>
    </subcellularLocation>
</comment>
<evidence type="ECO:0000259" key="18">
    <source>
        <dbReference type="Pfam" id="PF07992"/>
    </source>
</evidence>
<dbReference type="Proteomes" id="UP000007523">
    <property type="component" value="Chromosome"/>
</dbReference>
<evidence type="ECO:0000256" key="4">
    <source>
        <dbReference type="ARBA" id="ARBA00016961"/>
    </source>
</evidence>
<evidence type="ECO:0000256" key="7">
    <source>
        <dbReference type="ARBA" id="ARBA00022827"/>
    </source>
</evidence>
<keyword evidence="20" id="KW-1185">Reference proteome</keyword>
<dbReference type="STRING" id="1116391.PM3016_2937"/>
<dbReference type="KEGG" id="pmq:PM3016_2937"/>
<dbReference type="PANTHER" id="PTHR22912:SF217">
    <property type="entry name" value="DIHYDROLIPOYL DEHYDROGENASE"/>
    <property type="match status" value="1"/>
</dbReference>
<evidence type="ECO:0000256" key="9">
    <source>
        <dbReference type="ARBA" id="ARBA00023027"/>
    </source>
</evidence>
<keyword evidence="10" id="KW-1015">Disulfide bond</keyword>
<dbReference type="InterPro" id="IPR004099">
    <property type="entry name" value="Pyr_nucl-diS_OxRdtase_dimer"/>
</dbReference>
<feature type="binding site" evidence="13">
    <location>
        <position position="319"/>
    </location>
    <ligand>
        <name>FAD</name>
        <dbReference type="ChEBI" id="CHEBI:57692"/>
    </ligand>
</feature>
<reference evidence="19 20" key="1">
    <citation type="journal article" date="2012" name="J. Bacteriol.">
        <title>Complete Genome Sequence of Paenibacillus mucilaginosus 3016, a Bacterium Functional as Microbial Fertilizer.</title>
        <authorList>
            <person name="Ma M."/>
            <person name="Wang Z."/>
            <person name="Li L."/>
            <person name="Jiang X."/>
            <person name="Guan D."/>
            <person name="Cao F."/>
            <person name="Chen H."/>
            <person name="Wang X."/>
            <person name="Shen D."/>
            <person name="Du B."/>
            <person name="Li J."/>
        </authorList>
    </citation>
    <scope>NUCLEOTIDE SEQUENCE [LARGE SCALE GENOMIC DNA]</scope>
    <source>
        <strain evidence="19 20">3016</strain>
    </source>
</reference>
<dbReference type="Pfam" id="PF02852">
    <property type="entry name" value="Pyr_redox_dim"/>
    <property type="match status" value="1"/>
</dbReference>
<dbReference type="InterPro" id="IPR050151">
    <property type="entry name" value="Class-I_Pyr_Nuc-Dis_Oxidored"/>
</dbReference>
<feature type="binding site" evidence="13">
    <location>
        <position position="210"/>
    </location>
    <ligand>
        <name>NAD(+)</name>
        <dbReference type="ChEBI" id="CHEBI:57540"/>
    </ligand>
</feature>
<keyword evidence="7 13" id="KW-0274">FAD</keyword>
<sequence length="489" mass="52227">MSQNFDVVVLGGGVGGYSAAIRAAQLGKSVAIVEEDKLGGTCLHRGCIPSKALLRSAEVYALMKESARFGIETGETRLNFPQVLSRKNEVVESLHTGLQFLMRKHKIQVFYGKGRVIGPSIFSPRSGAVSVEQADGEILSLVPEALILATGSRPRVLPGLEPDGVTVLSSDDALRMEELPASMLIIGGGVIGVEWASMLSDFGVKVTIAEVGPRLVPGEEEEISRELERLLRKRGVTIHTGCTVLPETCRKQEGGLSIEAEQRGERIRLEAGAALVSVGRGANVEGIGLENTDVKIEGGYIRVNASMQTAEHHIYAVGDCTGGVQLAHAAGHEGIAAAEHICRQETHRYEPHRIPRCVYSRPEIASVGWTEAQAKERGHEVKTSKVHFQALGKALVLGETDGFVKVVADARTNDILRGPYDRCACDRLYLGGRAGAAARSRTVGSGNGDASAPDAVGDSWRSDARGGRKSHHDVAAGAERPRPGKMNYL</sequence>
<protein>
    <recommendedName>
        <fullName evidence="4 15">Dihydrolipoyl dehydrogenase</fullName>
        <ecNumber evidence="3 15">1.8.1.4</ecNumber>
    </recommendedName>
</protein>
<dbReference type="InterPro" id="IPR001100">
    <property type="entry name" value="Pyr_nuc-diS_OxRdtase"/>
</dbReference>
<evidence type="ECO:0000256" key="3">
    <source>
        <dbReference type="ARBA" id="ARBA00012608"/>
    </source>
</evidence>
<dbReference type="PIRSF" id="PIRSF000350">
    <property type="entry name" value="Mercury_reductase_MerA"/>
    <property type="match status" value="1"/>
</dbReference>
<feature type="disulfide bond" description="Redox-active" evidence="14">
    <location>
        <begin position="42"/>
        <end position="47"/>
    </location>
</feature>
<comment type="catalytic activity">
    <reaction evidence="12 15">
        <text>N(6)-[(R)-dihydrolipoyl]-L-lysyl-[protein] + NAD(+) = N(6)-[(R)-lipoyl]-L-lysyl-[protein] + NADH + H(+)</text>
        <dbReference type="Rhea" id="RHEA:15045"/>
        <dbReference type="Rhea" id="RHEA-COMP:10474"/>
        <dbReference type="Rhea" id="RHEA-COMP:10475"/>
        <dbReference type="ChEBI" id="CHEBI:15378"/>
        <dbReference type="ChEBI" id="CHEBI:57540"/>
        <dbReference type="ChEBI" id="CHEBI:57945"/>
        <dbReference type="ChEBI" id="CHEBI:83099"/>
        <dbReference type="ChEBI" id="CHEBI:83100"/>
        <dbReference type="EC" id="1.8.1.4"/>
    </reaction>
</comment>
<proteinExistence type="inferred from homology"/>
<dbReference type="Gene3D" id="3.30.390.30">
    <property type="match status" value="1"/>
</dbReference>
<evidence type="ECO:0000256" key="2">
    <source>
        <dbReference type="ARBA" id="ARBA00007532"/>
    </source>
</evidence>
<keyword evidence="9 13" id="KW-0520">NAD</keyword>
<dbReference type="InterPro" id="IPR006258">
    <property type="entry name" value="Lipoamide_DH"/>
</dbReference>
<dbReference type="InterPro" id="IPR023753">
    <property type="entry name" value="FAD/NAD-binding_dom"/>
</dbReference>
<evidence type="ECO:0000313" key="20">
    <source>
        <dbReference type="Proteomes" id="UP000007523"/>
    </source>
</evidence>
<feature type="binding site" evidence="13">
    <location>
        <begin position="150"/>
        <end position="152"/>
    </location>
    <ligand>
        <name>FAD</name>
        <dbReference type="ChEBI" id="CHEBI:57692"/>
    </ligand>
</feature>
<dbReference type="EC" id="1.8.1.4" evidence="3 15"/>
<dbReference type="InterPro" id="IPR036188">
    <property type="entry name" value="FAD/NAD-bd_sf"/>
</dbReference>
<feature type="binding site" evidence="13">
    <location>
        <begin position="187"/>
        <end position="194"/>
    </location>
    <ligand>
        <name>NAD(+)</name>
        <dbReference type="ChEBI" id="CHEBI:57540"/>
    </ligand>
</feature>
<dbReference type="PRINTS" id="PR00411">
    <property type="entry name" value="PNDRDTASEI"/>
</dbReference>
<evidence type="ECO:0000313" key="19">
    <source>
        <dbReference type="EMBL" id="AFC29807.1"/>
    </source>
</evidence>
<organism evidence="19 20">
    <name type="scientific">Paenibacillus mucilaginosus 3016</name>
    <dbReference type="NCBI Taxonomy" id="1116391"/>
    <lineage>
        <taxon>Bacteria</taxon>
        <taxon>Bacillati</taxon>
        <taxon>Bacillota</taxon>
        <taxon>Bacilli</taxon>
        <taxon>Bacillales</taxon>
        <taxon>Paenibacillaceae</taxon>
        <taxon>Paenibacillus</taxon>
    </lineage>
</organism>
<comment type="similarity">
    <text evidence="2 15">Belongs to the class-I pyridine nucleotide-disulfide oxidoreductase family.</text>
</comment>
<dbReference type="PANTHER" id="PTHR22912">
    <property type="entry name" value="DISULFIDE OXIDOREDUCTASE"/>
    <property type="match status" value="1"/>
</dbReference>